<dbReference type="InterPro" id="IPR008921">
    <property type="entry name" value="DNA_pol3_clamp-load_cplx_C"/>
</dbReference>
<dbReference type="EMBL" id="BK015167">
    <property type="protein sequence ID" value="DAD93817.1"/>
    <property type="molecule type" value="Genomic_DNA"/>
</dbReference>
<reference evidence="1" key="1">
    <citation type="journal article" date="2021" name="Proc. Natl. Acad. Sci. U.S.A.">
        <title>A Catalog of Tens of Thousands of Viruses from Human Metagenomes Reveals Hidden Associations with Chronic Diseases.</title>
        <authorList>
            <person name="Tisza M.J."/>
            <person name="Buck C.B."/>
        </authorList>
    </citation>
    <scope>NUCLEOTIDE SEQUENCE</scope>
    <source>
        <strain evidence="1">Ctcwu24</strain>
    </source>
</reference>
<dbReference type="Gene3D" id="1.20.272.10">
    <property type="match status" value="1"/>
</dbReference>
<sequence>MKLAFQMLTRTNRSFWEVTSVMQNSIRKGDYELAGHCLWELLPGYTPYLRKRFLVISAEDCFGVITKEIVALSEIGDEKALTQALALMCAAKKNRDADYFVCNLMFCPEPTGMTKDDLAKELHRAIRKREVVKAGRLAAELFKKNRKEFWKMLTQTAEVFYPHLLDEVVALNRANDMVSKPSEETIFVAKAIVLMWTEKEPREGVLGWEGMDFFHLLDPDTIPVPKPVEECQRVNGLFPEWAYNWHTSYGKYQLRRDAVHAIQNDQKILTPLEENLFDDCTWNRDINICLQKHNPNRYQLPFDDGKRKPEEKYGA</sequence>
<organism evidence="1">
    <name type="scientific">Myoviridae sp. ctcwu24</name>
    <dbReference type="NCBI Taxonomy" id="2826670"/>
    <lineage>
        <taxon>Viruses</taxon>
        <taxon>Duplodnaviria</taxon>
        <taxon>Heunggongvirae</taxon>
        <taxon>Uroviricota</taxon>
        <taxon>Caudoviricetes</taxon>
    </lineage>
</organism>
<dbReference type="SUPFAM" id="SSF48019">
    <property type="entry name" value="post-AAA+ oligomerization domain-like"/>
    <property type="match status" value="1"/>
</dbReference>
<dbReference type="GO" id="GO:0003677">
    <property type="term" value="F:DNA binding"/>
    <property type="evidence" value="ECO:0007669"/>
    <property type="project" value="InterPro"/>
</dbReference>
<evidence type="ECO:0000313" key="1">
    <source>
        <dbReference type="EMBL" id="DAD93817.1"/>
    </source>
</evidence>
<protein>
    <submittedName>
        <fullName evidence="1">AAA ATPase</fullName>
    </submittedName>
</protein>
<name>A0A8S5NGM6_9CAUD</name>
<dbReference type="GO" id="GO:0006260">
    <property type="term" value="P:DNA replication"/>
    <property type="evidence" value="ECO:0007669"/>
    <property type="project" value="InterPro"/>
</dbReference>
<accession>A0A8S5NGM6</accession>
<proteinExistence type="predicted"/>